<comment type="similarity">
    <text evidence="15">Belongs to the cyclin family.</text>
</comment>
<evidence type="ECO:0000256" key="15">
    <source>
        <dbReference type="RuleBase" id="RU000383"/>
    </source>
</evidence>
<evidence type="ECO:0000256" key="11">
    <source>
        <dbReference type="ARBA" id="ARBA00052326"/>
    </source>
</evidence>
<dbReference type="InterPro" id="IPR039551">
    <property type="entry name" value="Cho/carn_acyl_trans"/>
</dbReference>
<dbReference type="Pfam" id="PF00134">
    <property type="entry name" value="Cyclin_N"/>
    <property type="match status" value="1"/>
</dbReference>
<dbReference type="FunFam" id="3.30.559.70:FF:000006">
    <property type="entry name" value="Peroxisomal carnitine O-octanoyltransferase"/>
    <property type="match status" value="1"/>
</dbReference>
<evidence type="ECO:0000256" key="4">
    <source>
        <dbReference type="ARBA" id="ARBA00022448"/>
    </source>
</evidence>
<evidence type="ECO:0000256" key="14">
    <source>
        <dbReference type="PIRSR" id="PIRSR600542-1"/>
    </source>
</evidence>
<dbReference type="PANTHER" id="PTHR22589:SF67">
    <property type="entry name" value="PEROXISOMAL CARNITINE O-OCTANOYLTRANSFERASE"/>
    <property type="match status" value="1"/>
</dbReference>
<proteinExistence type="inferred from homology"/>
<keyword evidence="9" id="KW-0576">Peroxisome</keyword>
<organism evidence="18 19">
    <name type="scientific">Dimorphilus gyrociliatus</name>
    <dbReference type="NCBI Taxonomy" id="2664684"/>
    <lineage>
        <taxon>Eukaryota</taxon>
        <taxon>Metazoa</taxon>
        <taxon>Spiralia</taxon>
        <taxon>Lophotrochozoa</taxon>
        <taxon>Annelida</taxon>
        <taxon>Polychaeta</taxon>
        <taxon>Polychaeta incertae sedis</taxon>
        <taxon>Dinophilidae</taxon>
        <taxon>Dimorphilus</taxon>
    </lineage>
</organism>
<comment type="caution">
    <text evidence="18">The sequence shown here is derived from an EMBL/GenBank/DDBJ whole genome shotgun (WGS) entry which is preliminary data.</text>
</comment>
<keyword evidence="19" id="KW-1185">Reference proteome</keyword>
<dbReference type="InterPro" id="IPR000542">
    <property type="entry name" value="Carn_acyl_trans"/>
</dbReference>
<feature type="active site" description="Proton acceptor" evidence="14">
    <location>
        <position position="778"/>
    </location>
</feature>
<evidence type="ECO:0000313" key="18">
    <source>
        <dbReference type="EMBL" id="CAD5112243.1"/>
    </source>
</evidence>
<dbReference type="FunFam" id="1.10.472.10:FF:000016">
    <property type="entry name" value="cyclin-L1 isoform X1"/>
    <property type="match status" value="1"/>
</dbReference>
<evidence type="ECO:0000256" key="6">
    <source>
        <dbReference type="ARBA" id="ARBA00022832"/>
    </source>
</evidence>
<evidence type="ECO:0000256" key="5">
    <source>
        <dbReference type="ARBA" id="ARBA00022679"/>
    </source>
</evidence>
<evidence type="ECO:0000256" key="1">
    <source>
        <dbReference type="ARBA" id="ARBA00004275"/>
    </source>
</evidence>
<keyword evidence="6" id="KW-0276">Fatty acid metabolism</keyword>
<comment type="subcellular location">
    <subcellularLocation>
        <location evidence="1">Peroxisome</location>
    </subcellularLocation>
</comment>
<evidence type="ECO:0000256" key="3">
    <source>
        <dbReference type="ARBA" id="ARBA00005232"/>
    </source>
</evidence>
<evidence type="ECO:0000256" key="8">
    <source>
        <dbReference type="ARBA" id="ARBA00023098"/>
    </source>
</evidence>
<reference evidence="18 19" key="1">
    <citation type="submission" date="2020-08" db="EMBL/GenBank/DDBJ databases">
        <authorList>
            <person name="Hejnol A."/>
        </authorList>
    </citation>
    <scope>NUCLEOTIDE SEQUENCE [LARGE SCALE GENOMIC DNA]</scope>
</reference>
<feature type="compositionally biased region" description="Polar residues" evidence="16">
    <location>
        <begin position="295"/>
        <end position="308"/>
    </location>
</feature>
<keyword evidence="8" id="KW-0443">Lipid metabolism</keyword>
<dbReference type="Gene3D" id="1.10.472.10">
    <property type="entry name" value="Cyclin-like"/>
    <property type="match status" value="2"/>
</dbReference>
<dbReference type="Pfam" id="PF00755">
    <property type="entry name" value="Carn_acyltransf"/>
    <property type="match status" value="1"/>
</dbReference>
<dbReference type="AlphaFoldDB" id="A0A7I8V9J5"/>
<evidence type="ECO:0000256" key="12">
    <source>
        <dbReference type="ARBA" id="ARBA00066418"/>
    </source>
</evidence>
<dbReference type="Gene3D" id="3.30.559.10">
    <property type="entry name" value="Chloramphenicol acetyltransferase-like domain"/>
    <property type="match status" value="1"/>
</dbReference>
<sequence length="1025" mass="116438">MADNSQSNPLTTRNFSKVIISLENILLPKEKLSPTPSELDGLEPDIEIQLRVLGCELIQTSGILLKLPQVAMATGQILFQRFYYSKSFVRHNFEVVAMACINLASKIEEEPRRIRDVINVFHHIKQVKEGKSIEPMILDQTYVNLKTQVIKAERRVLKELGFCVHVQHPHKSNLKRSAKALKLLFSDSDDVRNYMNDSLRTNLWLRYKPESISCACIFLASRNMQVPLPNSPPWYRVFGATDAEVEDIALTILNLYELKRMTADFLEEKVNAVKAIIAEAKMKAKLSNLAVNGTNDVIATPPSAVNSSPEKKETPKQNGTNTSDKSDHSDKPVKEDSEKEKTKPLEEERKPKKRNYHSHLDHLMLDDANRPEENGMMGVTRKADIVVIPIRDLLQEVLSPRAITTVAGIRQFLVEVMFHSLRSAIKVKSIVIIEATANMSTARIPAINLPCGMKLAAPFFGKERETFSSCKDLPPLPIPPLKHTMERYLDSVKPFLNSSEFEKTSRLVKEFESGVGQELNLKLHERAKYQKNWLEKWWEDVAYLESRMPIAPFVNTCGPGAFADASFASSVEGQIPRAGLALWYCLQFWKLLKKEALTVDRDSEGNPFCMNQFYRLFNSCRTPHKNIDKINVHFKSETEGFSPTHLTIICKGRIFTVQVIDESGEPFNVPELEQQMQKVRNYCDSRPWGSSIGALTSMDRDEWANLRKHLIDLDRANEDHLKVIETSVMNMVLDEKEPNDLSEVSLEAIGGDCRNRFFDKSTSMIFFKNGKNCLNNDHAPMDAMTFIVMANFSNISHALNGGKWIGTKTIRKDLPEPKELEFTTDRKIENSIKKAIDDFDEACNNIDLKSVIFEEFGKTELRKYKLHPDTVVQLALQLAYYKMTKKPAPTYETATTRKFYHGRTETIRSCTAEALEFSKSFVNGQHNAQHLRKLLMNAMNKHNQLRIEAQNNSGCDRHLFGLALIARENNLPLPDLYFDEAFIRSGGNGNYKLSTSFVGYTPIYGGVAPMCENGYGCFYSMTGNR</sequence>
<evidence type="ECO:0000259" key="17">
    <source>
        <dbReference type="SMART" id="SM00385"/>
    </source>
</evidence>
<keyword evidence="4" id="KW-0813">Transport</keyword>
<dbReference type="CDD" id="cd20589">
    <property type="entry name" value="CYCLIN_CCNL1_rpt1"/>
    <property type="match status" value="1"/>
</dbReference>
<dbReference type="Proteomes" id="UP000549394">
    <property type="component" value="Unassembled WGS sequence"/>
</dbReference>
<keyword evidence="7" id="KW-0007">Acetylation</keyword>
<feature type="domain" description="Cyclin-like" evidence="17">
    <location>
        <begin position="56"/>
        <end position="158"/>
    </location>
</feature>
<dbReference type="EC" id="2.3.1.137" evidence="12"/>
<evidence type="ECO:0000256" key="7">
    <source>
        <dbReference type="ARBA" id="ARBA00022990"/>
    </source>
</evidence>
<dbReference type="SMART" id="SM00385">
    <property type="entry name" value="CYCLIN"/>
    <property type="match status" value="2"/>
</dbReference>
<feature type="region of interest" description="Disordered" evidence="16">
    <location>
        <begin position="295"/>
        <end position="372"/>
    </location>
</feature>
<dbReference type="InterPro" id="IPR013763">
    <property type="entry name" value="Cyclin-like_dom"/>
</dbReference>
<dbReference type="InterPro" id="IPR036915">
    <property type="entry name" value="Cyclin-like_sf"/>
</dbReference>
<feature type="domain" description="Cyclin-like" evidence="17">
    <location>
        <begin position="172"/>
        <end position="254"/>
    </location>
</feature>
<comment type="pathway">
    <text evidence="2">Lipid metabolism; fatty acid beta-oxidation.</text>
</comment>
<feature type="compositionally biased region" description="Basic and acidic residues" evidence="16">
    <location>
        <begin position="324"/>
        <end position="350"/>
    </location>
</feature>
<keyword evidence="5" id="KW-0808">Transferase</keyword>
<dbReference type="GO" id="GO:0005777">
    <property type="term" value="C:peroxisome"/>
    <property type="evidence" value="ECO:0007669"/>
    <property type="project" value="UniProtKB-SubCell"/>
</dbReference>
<dbReference type="OrthoDB" id="240216at2759"/>
<evidence type="ECO:0000256" key="16">
    <source>
        <dbReference type="SAM" id="MobiDB-lite"/>
    </source>
</evidence>
<comment type="similarity">
    <text evidence="3">Belongs to the carnitine/choline acetyltransferase family.</text>
</comment>
<dbReference type="GO" id="GO:0006631">
    <property type="term" value="P:fatty acid metabolic process"/>
    <property type="evidence" value="ECO:0007669"/>
    <property type="project" value="UniProtKB-KW"/>
</dbReference>
<evidence type="ECO:0000256" key="2">
    <source>
        <dbReference type="ARBA" id="ARBA00005005"/>
    </source>
</evidence>
<dbReference type="GO" id="GO:0008458">
    <property type="term" value="F:carnitine O-octanoyltransferase activity"/>
    <property type="evidence" value="ECO:0007669"/>
    <property type="project" value="UniProtKB-EC"/>
</dbReference>
<keyword evidence="15" id="KW-0195">Cyclin</keyword>
<dbReference type="InterPro" id="IPR042231">
    <property type="entry name" value="Cho/carn_acyl_trans_2"/>
</dbReference>
<name>A0A7I8V9J5_9ANNE</name>
<evidence type="ECO:0000313" key="19">
    <source>
        <dbReference type="Proteomes" id="UP000549394"/>
    </source>
</evidence>
<dbReference type="InterPro" id="IPR006671">
    <property type="entry name" value="Cyclin_N"/>
</dbReference>
<dbReference type="EMBL" id="CAJFCJ010000002">
    <property type="protein sequence ID" value="CAD5112243.1"/>
    <property type="molecule type" value="Genomic_DNA"/>
</dbReference>
<dbReference type="InterPro" id="IPR023213">
    <property type="entry name" value="CAT-like_dom_sf"/>
</dbReference>
<dbReference type="SUPFAM" id="SSF47954">
    <property type="entry name" value="Cyclin-like"/>
    <property type="match status" value="2"/>
</dbReference>
<feature type="compositionally biased region" description="Basic and acidic residues" evidence="16">
    <location>
        <begin position="358"/>
        <end position="372"/>
    </location>
</feature>
<evidence type="ECO:0000256" key="9">
    <source>
        <dbReference type="ARBA" id="ARBA00023140"/>
    </source>
</evidence>
<comment type="catalytic activity">
    <reaction evidence="11">
        <text>octanoyl-CoA + (R)-carnitine = O-octanoyl-(R)-carnitine + CoA</text>
        <dbReference type="Rhea" id="RHEA:17177"/>
        <dbReference type="ChEBI" id="CHEBI:16347"/>
        <dbReference type="ChEBI" id="CHEBI:18102"/>
        <dbReference type="ChEBI" id="CHEBI:57287"/>
        <dbReference type="ChEBI" id="CHEBI:57386"/>
        <dbReference type="EC" id="2.3.1.137"/>
    </reaction>
</comment>
<accession>A0A7I8V9J5</accession>
<gene>
    <name evidence="18" type="ORF">DGYR_LOCUS1421</name>
</gene>
<evidence type="ECO:0000256" key="10">
    <source>
        <dbReference type="ARBA" id="ARBA00023315"/>
    </source>
</evidence>
<keyword evidence="10" id="KW-0012">Acyltransferase</keyword>
<protein>
    <recommendedName>
        <fullName evidence="13">Peroxisomal carnitine O-octanoyltransferase</fullName>
        <ecNumber evidence="12">2.3.1.137</ecNumber>
    </recommendedName>
</protein>
<dbReference type="SUPFAM" id="SSF52777">
    <property type="entry name" value="CoA-dependent acyltransferases"/>
    <property type="match status" value="2"/>
</dbReference>
<dbReference type="Gene3D" id="3.30.559.70">
    <property type="entry name" value="Choline/Carnitine o-acyltransferase, domain 2"/>
    <property type="match status" value="1"/>
</dbReference>
<evidence type="ECO:0000256" key="13">
    <source>
        <dbReference type="ARBA" id="ARBA00067184"/>
    </source>
</evidence>
<dbReference type="PANTHER" id="PTHR22589">
    <property type="entry name" value="CARNITINE O-ACYLTRANSFERASE"/>
    <property type="match status" value="1"/>
</dbReference>